<dbReference type="EMBL" id="BMIN01000003">
    <property type="protein sequence ID" value="GGD03179.1"/>
    <property type="molecule type" value="Genomic_DNA"/>
</dbReference>
<keyword evidence="1" id="KW-1133">Transmembrane helix</keyword>
<dbReference type="Proteomes" id="UP000642571">
    <property type="component" value="Unassembled WGS sequence"/>
</dbReference>
<evidence type="ECO:0000313" key="3">
    <source>
        <dbReference type="Proteomes" id="UP000642571"/>
    </source>
</evidence>
<feature type="transmembrane region" description="Helical" evidence="1">
    <location>
        <begin position="348"/>
        <end position="367"/>
    </location>
</feature>
<evidence type="ECO:0000313" key="2">
    <source>
        <dbReference type="EMBL" id="GGD03179.1"/>
    </source>
</evidence>
<feature type="transmembrane region" description="Helical" evidence="1">
    <location>
        <begin position="165"/>
        <end position="188"/>
    </location>
</feature>
<feature type="transmembrane region" description="Helical" evidence="1">
    <location>
        <begin position="12"/>
        <end position="30"/>
    </location>
</feature>
<comment type="caution">
    <text evidence="2">The sequence shown here is derived from an EMBL/GenBank/DDBJ whole genome shotgun (WGS) entry which is preliminary data.</text>
</comment>
<feature type="transmembrane region" description="Helical" evidence="1">
    <location>
        <begin position="123"/>
        <end position="145"/>
    </location>
</feature>
<keyword evidence="1" id="KW-0812">Transmembrane</keyword>
<reference evidence="3" key="1">
    <citation type="journal article" date="2019" name="Int. J. Syst. Evol. Microbiol.">
        <title>The Global Catalogue of Microorganisms (GCM) 10K type strain sequencing project: providing services to taxonomists for standard genome sequencing and annotation.</title>
        <authorList>
            <consortium name="The Broad Institute Genomics Platform"/>
            <consortium name="The Broad Institute Genome Sequencing Center for Infectious Disease"/>
            <person name="Wu L."/>
            <person name="Ma J."/>
        </authorList>
    </citation>
    <scope>NUCLEOTIDE SEQUENCE [LARGE SCALE GENOMIC DNA]</scope>
    <source>
        <strain evidence="3">CGMCC 1.15353</strain>
    </source>
</reference>
<evidence type="ECO:0008006" key="4">
    <source>
        <dbReference type="Google" id="ProtNLM"/>
    </source>
</evidence>
<keyword evidence="3" id="KW-1185">Reference proteome</keyword>
<protein>
    <recommendedName>
        <fullName evidence="4">Nucleoporin-interacting protein</fullName>
    </recommendedName>
</protein>
<keyword evidence="1" id="KW-0472">Membrane</keyword>
<feature type="transmembrane region" description="Helical" evidence="1">
    <location>
        <begin position="200"/>
        <end position="219"/>
    </location>
</feature>
<feature type="transmembrane region" description="Helical" evidence="1">
    <location>
        <begin position="80"/>
        <end position="102"/>
    </location>
</feature>
<organism evidence="2 3">
    <name type="scientific">Pontibacillus salipaludis</name>
    <dbReference type="NCBI Taxonomy" id="1697394"/>
    <lineage>
        <taxon>Bacteria</taxon>
        <taxon>Bacillati</taxon>
        <taxon>Bacillota</taxon>
        <taxon>Bacilli</taxon>
        <taxon>Bacillales</taxon>
        <taxon>Bacillaceae</taxon>
        <taxon>Pontibacillus</taxon>
    </lineage>
</organism>
<feature type="transmembrane region" description="Helical" evidence="1">
    <location>
        <begin position="325"/>
        <end position="341"/>
    </location>
</feature>
<name>A0ABQ1PTN6_9BACI</name>
<feature type="transmembrane region" description="Helical" evidence="1">
    <location>
        <begin position="266"/>
        <end position="289"/>
    </location>
</feature>
<dbReference type="RefSeq" id="WP_188651195.1">
    <property type="nucleotide sequence ID" value="NZ_BMIN01000003.1"/>
</dbReference>
<evidence type="ECO:0000256" key="1">
    <source>
        <dbReference type="SAM" id="Phobius"/>
    </source>
</evidence>
<accession>A0ABQ1PTN6</accession>
<gene>
    <name evidence="2" type="ORF">GCM10011389_08320</name>
</gene>
<sequence length="482" mass="55248">MKKILRFIENSTTGIAAICLVLIVFARAHYSSAFARSWDAVDFALGVQSFNLLDMQPHFPGYPYFILGGMLMDNFVNDPALALSVWNSVLSLSSIIPMWLIYKRYLPMSRAIMAVALSQSIPFLNIIIASPMSEGMAYTVMWWYIWSLVLALEKGKYSFDLLSLLLFSILMGVRLSYLPLSIGILIIWYKRWKEKGGTHVLEQAGVAIIFQLFWVYPLVLSVGGIGSFEYIATEFVKGHFTGWGGSIATEEDPFFIRAITFLWGNILWVGLSLKTVIILLLYSTLVFYNVYRPLNLSYHKLWWSLLMAYTVWAFFAQNVDKPRHILPVVVILIAVFLMRSLQSRSRGVLWISTILLIVQTILSIQYVEKQATELPATYQLAQYIERQSEPLKIYTWEEERVLQYVGVSKAFEKVQTYALFEQNARSQRAKGKTVYVTERVVRGFSQQGVDTSSFTPVKQFDSDNIFDPIYSDITLFKWIMSS</sequence>
<feature type="transmembrane region" description="Helical" evidence="1">
    <location>
        <begin position="301"/>
        <end position="319"/>
    </location>
</feature>
<proteinExistence type="predicted"/>